<protein>
    <recommendedName>
        <fullName evidence="1">Reverse transcriptase domain-containing protein</fullName>
    </recommendedName>
</protein>
<dbReference type="InterPro" id="IPR036691">
    <property type="entry name" value="Endo/exonu/phosph_ase_sf"/>
</dbReference>
<dbReference type="AlphaFoldDB" id="A0AAW2T4Z9"/>
<dbReference type="InterPro" id="IPR043502">
    <property type="entry name" value="DNA/RNA_pol_sf"/>
</dbReference>
<dbReference type="PANTHER" id="PTHR46890">
    <property type="entry name" value="NON-LTR RETROLELEMENT REVERSE TRANSCRIPTASE-LIKE PROTEIN-RELATED"/>
    <property type="match status" value="1"/>
</dbReference>
<evidence type="ECO:0000259" key="1">
    <source>
        <dbReference type="Pfam" id="PF00078"/>
    </source>
</evidence>
<dbReference type="SUPFAM" id="SSF56672">
    <property type="entry name" value="DNA/RNA polymerases"/>
    <property type="match status" value="1"/>
</dbReference>
<sequence>MSTQRFLRIREKFDYFGVEVKPRGRSGGLMLLWDKSMDVTVKSYCSEFIDAEIYKNEGRLNGGDFNEILIQHEKTGGIRLEWQIKNFRTALQRCGLADMGFEGPKFTWWNRMEHPHTVRARLDRACGNGQWLALVPETRIMHLPLIHSDHRPLLVDTQPRPATTTTTSKKRFRFEAMWLRSLGYEETVRHAWQSTAGIDPNLTLWEKTKRCRAELIKLERLEFGNVSHCIKEAEKQIETKQQGLFDEATTSARRRQNVINRIRDAEGNWREDITGIQEVLLEYFRGIFASSRPSTHELEAVLNTVRPKVTDTMNESLLLPFTEQEVRNSVFSMSPIKYSGPDGMPPLFYQKFWHIIRNDVVSSVLHILNSSSLLHKMNFTHIVLIPKCSKPEKVSQFRPISLCNIIVKIASKCVANQMKIILDSVISHNQSAFIPGRLITDNVLVAFEINHYVKNHTRGKSGSFALKLDMSKAYDWVEWNFLRAILLRLGIHERFVRLIMSFVTSVTYSLMLNGSQFGYFRQHRGIRQGDPLSPYLFLFVAEAFSYYLLHEIEMMIAEFWWHNKGERRTHWLGCLDAYELEMKMKRRLRPSTSNSEVNEGNSERSRWSYIWKSNTPPKVWALSNVPCNILFPMADSVQNWIERVYRKGKSVKGDWFFTVCWGLWTNRCQVVMEGKVQSPMGVIHHTDRVYEEYREVAKSLRIMQSNALREAQPSIVCMLEP</sequence>
<dbReference type="SUPFAM" id="SSF56219">
    <property type="entry name" value="DNase I-like"/>
    <property type="match status" value="1"/>
</dbReference>
<comment type="caution">
    <text evidence="2">The sequence shown here is derived from an EMBL/GenBank/DDBJ whole genome shotgun (WGS) entry which is preliminary data.</text>
</comment>
<dbReference type="EMBL" id="JACGWJ010000009">
    <property type="protein sequence ID" value="KAL0399895.1"/>
    <property type="molecule type" value="Genomic_DNA"/>
</dbReference>
<dbReference type="Pfam" id="PF00078">
    <property type="entry name" value="RVT_1"/>
    <property type="match status" value="1"/>
</dbReference>
<name>A0AAW2T4Z9_SESRA</name>
<dbReference type="InterPro" id="IPR000477">
    <property type="entry name" value="RT_dom"/>
</dbReference>
<dbReference type="CDD" id="cd01650">
    <property type="entry name" value="RT_nLTR_like"/>
    <property type="match status" value="1"/>
</dbReference>
<feature type="domain" description="Reverse transcriptase" evidence="1">
    <location>
        <begin position="392"/>
        <end position="546"/>
    </location>
</feature>
<evidence type="ECO:0000313" key="2">
    <source>
        <dbReference type="EMBL" id="KAL0399895.1"/>
    </source>
</evidence>
<accession>A0AAW2T4Z9</accession>
<gene>
    <name evidence="2" type="ORF">Sradi_2332800</name>
</gene>
<dbReference type="PANTHER" id="PTHR46890:SF48">
    <property type="entry name" value="RNA-DIRECTED DNA POLYMERASE"/>
    <property type="match status" value="1"/>
</dbReference>
<dbReference type="Gene3D" id="3.60.10.10">
    <property type="entry name" value="Endonuclease/exonuclease/phosphatase"/>
    <property type="match status" value="1"/>
</dbReference>
<organism evidence="2">
    <name type="scientific">Sesamum radiatum</name>
    <name type="common">Black benniseed</name>
    <dbReference type="NCBI Taxonomy" id="300843"/>
    <lineage>
        <taxon>Eukaryota</taxon>
        <taxon>Viridiplantae</taxon>
        <taxon>Streptophyta</taxon>
        <taxon>Embryophyta</taxon>
        <taxon>Tracheophyta</taxon>
        <taxon>Spermatophyta</taxon>
        <taxon>Magnoliopsida</taxon>
        <taxon>eudicotyledons</taxon>
        <taxon>Gunneridae</taxon>
        <taxon>Pentapetalae</taxon>
        <taxon>asterids</taxon>
        <taxon>lamiids</taxon>
        <taxon>Lamiales</taxon>
        <taxon>Pedaliaceae</taxon>
        <taxon>Sesamum</taxon>
    </lineage>
</organism>
<reference evidence="2" key="1">
    <citation type="submission" date="2020-06" db="EMBL/GenBank/DDBJ databases">
        <authorList>
            <person name="Li T."/>
            <person name="Hu X."/>
            <person name="Zhang T."/>
            <person name="Song X."/>
            <person name="Zhang H."/>
            <person name="Dai N."/>
            <person name="Sheng W."/>
            <person name="Hou X."/>
            <person name="Wei L."/>
        </authorList>
    </citation>
    <scope>NUCLEOTIDE SEQUENCE</scope>
    <source>
        <strain evidence="2">G02</strain>
        <tissue evidence="2">Leaf</tissue>
    </source>
</reference>
<proteinExistence type="predicted"/>
<reference evidence="2" key="2">
    <citation type="journal article" date="2024" name="Plant">
        <title>Genomic evolution and insights into agronomic trait innovations of Sesamum species.</title>
        <authorList>
            <person name="Miao H."/>
            <person name="Wang L."/>
            <person name="Qu L."/>
            <person name="Liu H."/>
            <person name="Sun Y."/>
            <person name="Le M."/>
            <person name="Wang Q."/>
            <person name="Wei S."/>
            <person name="Zheng Y."/>
            <person name="Lin W."/>
            <person name="Duan Y."/>
            <person name="Cao H."/>
            <person name="Xiong S."/>
            <person name="Wang X."/>
            <person name="Wei L."/>
            <person name="Li C."/>
            <person name="Ma Q."/>
            <person name="Ju M."/>
            <person name="Zhao R."/>
            <person name="Li G."/>
            <person name="Mu C."/>
            <person name="Tian Q."/>
            <person name="Mei H."/>
            <person name="Zhang T."/>
            <person name="Gao T."/>
            <person name="Zhang H."/>
        </authorList>
    </citation>
    <scope>NUCLEOTIDE SEQUENCE</scope>
    <source>
        <strain evidence="2">G02</strain>
    </source>
</reference>
<dbReference type="InterPro" id="IPR052343">
    <property type="entry name" value="Retrotransposon-Effector_Assoc"/>
</dbReference>